<keyword evidence="3" id="KW-1185">Reference proteome</keyword>
<dbReference type="EMBL" id="JAUIZM010000007">
    <property type="protein sequence ID" value="KAK1374766.1"/>
    <property type="molecule type" value="Genomic_DNA"/>
</dbReference>
<reference evidence="2" key="2">
    <citation type="submission" date="2023-05" db="EMBL/GenBank/DDBJ databases">
        <authorList>
            <person name="Schelkunov M.I."/>
        </authorList>
    </citation>
    <scope>NUCLEOTIDE SEQUENCE</scope>
    <source>
        <strain evidence="2">Hsosn_3</strain>
        <tissue evidence="2">Leaf</tissue>
    </source>
</reference>
<dbReference type="AlphaFoldDB" id="A0AAD8HWV8"/>
<comment type="caution">
    <text evidence="2">The sequence shown here is derived from an EMBL/GenBank/DDBJ whole genome shotgun (WGS) entry which is preliminary data.</text>
</comment>
<sequence>MCISATKSTSSETINISRQNRRKSLRNKVQIHGLNRRKGSEEKMGTEIEVQNLKLYMENISILEENEKLMKKASLLHQENLYLISEFQKRLTFKSDGMSTTLSQLLRDQ</sequence>
<accession>A0AAD8HWV8</accession>
<evidence type="ECO:0000313" key="3">
    <source>
        <dbReference type="Proteomes" id="UP001237642"/>
    </source>
</evidence>
<feature type="compositionally biased region" description="Polar residues" evidence="1">
    <location>
        <begin position="1"/>
        <end position="18"/>
    </location>
</feature>
<feature type="region of interest" description="Disordered" evidence="1">
    <location>
        <begin position="1"/>
        <end position="22"/>
    </location>
</feature>
<reference evidence="2" key="1">
    <citation type="submission" date="2023-02" db="EMBL/GenBank/DDBJ databases">
        <title>Genome of toxic invasive species Heracleum sosnowskyi carries increased number of genes despite the absence of recent whole-genome duplications.</title>
        <authorList>
            <person name="Schelkunov M."/>
            <person name="Shtratnikova V."/>
            <person name="Makarenko M."/>
            <person name="Klepikova A."/>
            <person name="Omelchenko D."/>
            <person name="Novikova G."/>
            <person name="Obukhova E."/>
            <person name="Bogdanov V."/>
            <person name="Penin A."/>
            <person name="Logacheva M."/>
        </authorList>
    </citation>
    <scope>NUCLEOTIDE SEQUENCE</scope>
    <source>
        <strain evidence="2">Hsosn_3</strain>
        <tissue evidence="2">Leaf</tissue>
    </source>
</reference>
<gene>
    <name evidence="2" type="ORF">POM88_030959</name>
</gene>
<evidence type="ECO:0000256" key="1">
    <source>
        <dbReference type="SAM" id="MobiDB-lite"/>
    </source>
</evidence>
<dbReference type="Proteomes" id="UP001237642">
    <property type="component" value="Unassembled WGS sequence"/>
</dbReference>
<protein>
    <submittedName>
        <fullName evidence="2">Protein LITTLE ZIPPER like</fullName>
    </submittedName>
</protein>
<proteinExistence type="predicted"/>
<name>A0AAD8HWV8_9APIA</name>
<dbReference type="PANTHER" id="PTHR33601:SF21">
    <property type="entry name" value="PROTEIN LITTLE ZIPPER 1-LIKE"/>
    <property type="match status" value="1"/>
</dbReference>
<dbReference type="PANTHER" id="PTHR33601">
    <property type="entry name" value="PROTEIN LITTLE ZIPPER 4"/>
    <property type="match status" value="1"/>
</dbReference>
<evidence type="ECO:0000313" key="2">
    <source>
        <dbReference type="EMBL" id="KAK1374766.1"/>
    </source>
</evidence>
<organism evidence="2 3">
    <name type="scientific">Heracleum sosnowskyi</name>
    <dbReference type="NCBI Taxonomy" id="360622"/>
    <lineage>
        <taxon>Eukaryota</taxon>
        <taxon>Viridiplantae</taxon>
        <taxon>Streptophyta</taxon>
        <taxon>Embryophyta</taxon>
        <taxon>Tracheophyta</taxon>
        <taxon>Spermatophyta</taxon>
        <taxon>Magnoliopsida</taxon>
        <taxon>eudicotyledons</taxon>
        <taxon>Gunneridae</taxon>
        <taxon>Pentapetalae</taxon>
        <taxon>asterids</taxon>
        <taxon>campanulids</taxon>
        <taxon>Apiales</taxon>
        <taxon>Apiaceae</taxon>
        <taxon>Apioideae</taxon>
        <taxon>apioid superclade</taxon>
        <taxon>Tordylieae</taxon>
        <taxon>Tordyliinae</taxon>
        <taxon>Heracleum</taxon>
    </lineage>
</organism>
<dbReference type="InterPro" id="IPR039312">
    <property type="entry name" value="ZPR"/>
</dbReference>